<dbReference type="InterPro" id="IPR036322">
    <property type="entry name" value="WD40_repeat_dom_sf"/>
</dbReference>
<name>L0AXM5_THEEQ</name>
<protein>
    <submittedName>
        <fullName evidence="1">Uncharacterized protein</fullName>
    </submittedName>
</protein>
<evidence type="ECO:0000313" key="1">
    <source>
        <dbReference type="EMBL" id="AFZ80315.1"/>
    </source>
</evidence>
<accession>L0AXM5</accession>
<evidence type="ECO:0000313" key="2">
    <source>
        <dbReference type="Proteomes" id="UP000031512"/>
    </source>
</evidence>
<dbReference type="SUPFAM" id="SSF50978">
    <property type="entry name" value="WD40 repeat-like"/>
    <property type="match status" value="1"/>
</dbReference>
<reference evidence="1 2" key="1">
    <citation type="journal article" date="2012" name="BMC Genomics">
        <title>Comparative genomic analysis and phylogenetic position of Theileria equi.</title>
        <authorList>
            <person name="Kappmeyer L.S."/>
            <person name="Thiagarajan M."/>
            <person name="Herndon D.R."/>
            <person name="Ramsay J.D."/>
            <person name="Caler E."/>
            <person name="Djikeng A."/>
            <person name="Gillespie J.J."/>
            <person name="Lau A.O."/>
            <person name="Roalson E.H."/>
            <person name="Silva J.C."/>
            <person name="Silva M.G."/>
            <person name="Suarez C.E."/>
            <person name="Ueti M.W."/>
            <person name="Nene V.M."/>
            <person name="Mealey R.H."/>
            <person name="Knowles D.P."/>
            <person name="Brayton K.A."/>
        </authorList>
    </citation>
    <scope>NUCLEOTIDE SEQUENCE [LARGE SCALE GENOMIC DNA]</scope>
    <source>
        <strain evidence="1 2">WA</strain>
    </source>
</reference>
<dbReference type="RefSeq" id="XP_004829981.1">
    <property type="nucleotide sequence ID" value="XM_004829924.1"/>
</dbReference>
<sequence length="579" mass="65236">MVIAKLIPLDTYNADTVKHQANVLLDGPHVNFALVYDRDYDERVELSNSLHPLSIWVASELEKTVTVPITKECKRCFSAFSTNIASLNTSSMQAEGTFESKSLGFDVLINCNARINSIDFGKASPDDSAKILMVVSTQPMNEVSATNPEFYTFVHIYSISYWHKDASAGDEDTFEISLSHIIPIKNDFCTHVRIINQVQDNDSQHFFVLALLLDSGAIKIGRIETSEFAHVKSKTDDLSERILNLDIIWEYDPKATSSKLCCFDVTYPSDDDSVGFIIASGSMDGFVRVWHFKRDIFKEKDLDSDPCTFSKLISVIQDTSSVSASVIVSICFIQTLDAYIAAIGTFSKSIILWDIRYSHLYGEIKTYHNVTKPVNALSWTKNNQYLLGCTSSGFYIDWLNNSTNTTINIEKYFRTKLVYPFENICWDVHCSDTDAHFVFDDGIFLSVPSENIGRRNMEDIFTLYKWNLLDYSQRSHIGPIDVKEGANFDDSIKELIVKTFDADLASARKHGITIVKFKSNNYESFNFDEKTSDQVVRSKLTSHKTVCSFSMDLTRATLGICAYGGNCGVAHVMLNIELS</sequence>
<organism evidence="1 2">
    <name type="scientific">Theileria equi strain WA</name>
    <dbReference type="NCBI Taxonomy" id="1537102"/>
    <lineage>
        <taxon>Eukaryota</taxon>
        <taxon>Sar</taxon>
        <taxon>Alveolata</taxon>
        <taxon>Apicomplexa</taxon>
        <taxon>Aconoidasida</taxon>
        <taxon>Piroplasmida</taxon>
        <taxon>Theileriidae</taxon>
        <taxon>Theileria</taxon>
    </lineage>
</organism>
<dbReference type="VEuPathDB" id="PiroplasmaDB:BEWA_031680"/>
<dbReference type="AlphaFoldDB" id="L0AXM5"/>
<dbReference type="Proteomes" id="UP000031512">
    <property type="component" value="Chromosome 1"/>
</dbReference>
<dbReference type="KEGG" id="beq:BEWA_031680"/>
<keyword evidence="2" id="KW-1185">Reference proteome</keyword>
<dbReference type="GeneID" id="15803372"/>
<dbReference type="Gene3D" id="2.130.10.10">
    <property type="entry name" value="YVTN repeat-like/Quinoprotein amine dehydrogenase"/>
    <property type="match status" value="1"/>
</dbReference>
<dbReference type="EMBL" id="CP001669">
    <property type="protein sequence ID" value="AFZ80315.1"/>
    <property type="molecule type" value="Genomic_DNA"/>
</dbReference>
<proteinExistence type="predicted"/>
<gene>
    <name evidence="1" type="ORF">BEWA_031680</name>
</gene>
<dbReference type="InterPro" id="IPR015943">
    <property type="entry name" value="WD40/YVTN_repeat-like_dom_sf"/>
</dbReference>
<dbReference type="eggNOG" id="ENOG502QXC0">
    <property type="taxonomic scope" value="Eukaryota"/>
</dbReference>
<dbReference type="OrthoDB" id="366152at2759"/>